<evidence type="ECO:0000313" key="1">
    <source>
        <dbReference type="EMBL" id="GAA2558240.1"/>
    </source>
</evidence>
<reference evidence="2" key="1">
    <citation type="journal article" date="2019" name="Int. J. Syst. Evol. Microbiol.">
        <title>The Global Catalogue of Microorganisms (GCM) 10K type strain sequencing project: providing services to taxonomists for standard genome sequencing and annotation.</title>
        <authorList>
            <consortium name="The Broad Institute Genomics Platform"/>
            <consortium name="The Broad Institute Genome Sequencing Center for Infectious Disease"/>
            <person name="Wu L."/>
            <person name="Ma J."/>
        </authorList>
    </citation>
    <scope>NUCLEOTIDE SEQUENCE [LARGE SCALE GENOMIC DNA]</scope>
    <source>
        <strain evidence="2">JCM 6924</strain>
    </source>
</reference>
<name>A0ABP6BD55_9ACTN</name>
<dbReference type="EMBL" id="BAAATM010000027">
    <property type="protein sequence ID" value="GAA2558240.1"/>
    <property type="molecule type" value="Genomic_DNA"/>
</dbReference>
<proteinExistence type="predicted"/>
<organism evidence="1 2">
    <name type="scientific">Streptomyces levis</name>
    <dbReference type="NCBI Taxonomy" id="285566"/>
    <lineage>
        <taxon>Bacteria</taxon>
        <taxon>Bacillati</taxon>
        <taxon>Actinomycetota</taxon>
        <taxon>Actinomycetes</taxon>
        <taxon>Kitasatosporales</taxon>
        <taxon>Streptomycetaceae</taxon>
        <taxon>Streptomyces</taxon>
    </lineage>
</organism>
<dbReference type="Proteomes" id="UP001501095">
    <property type="component" value="Unassembled WGS sequence"/>
</dbReference>
<accession>A0ABP6BD55</accession>
<gene>
    <name evidence="1" type="ORF">GCM10010423_70120</name>
</gene>
<protein>
    <submittedName>
        <fullName evidence="1">Uncharacterized protein</fullName>
    </submittedName>
</protein>
<comment type="caution">
    <text evidence="1">The sequence shown here is derived from an EMBL/GenBank/DDBJ whole genome shotgun (WGS) entry which is preliminary data.</text>
</comment>
<keyword evidence="2" id="KW-1185">Reference proteome</keyword>
<evidence type="ECO:0000313" key="2">
    <source>
        <dbReference type="Proteomes" id="UP001501095"/>
    </source>
</evidence>
<sequence length="77" mass="8567">MSKTSAFNSCLWLAQLGPKVVMTSLERLRAILRVTSNGTFTLPQLSKIPRMGWPHALERVSLRADQLIGYACPVSDH</sequence>